<evidence type="ECO:0000313" key="10">
    <source>
        <dbReference type="Proteomes" id="UP000613580"/>
    </source>
</evidence>
<dbReference type="InterPro" id="IPR000627">
    <property type="entry name" value="Intradiol_dOase_C"/>
</dbReference>
<evidence type="ECO:0000256" key="1">
    <source>
        <dbReference type="ARBA" id="ARBA00001965"/>
    </source>
</evidence>
<dbReference type="OrthoDB" id="5238185at2759"/>
<evidence type="ECO:0000259" key="8">
    <source>
        <dbReference type="Pfam" id="PF04444"/>
    </source>
</evidence>
<dbReference type="GO" id="GO:0008199">
    <property type="term" value="F:ferric iron binding"/>
    <property type="evidence" value="ECO:0007669"/>
    <property type="project" value="InterPro"/>
</dbReference>
<comment type="cofactor">
    <cofactor evidence="1">
        <name>Fe(3+)</name>
        <dbReference type="ChEBI" id="CHEBI:29034"/>
    </cofactor>
</comment>
<dbReference type="SUPFAM" id="SSF49482">
    <property type="entry name" value="Aromatic compound dioxygenase"/>
    <property type="match status" value="1"/>
</dbReference>
<keyword evidence="5" id="KW-0560">Oxidoreductase</keyword>
<dbReference type="InterPro" id="IPR015889">
    <property type="entry name" value="Intradiol_dOase_core"/>
</dbReference>
<proteinExistence type="inferred from homology"/>
<accession>A0A8H6VUT8</accession>
<evidence type="ECO:0000256" key="5">
    <source>
        <dbReference type="ARBA" id="ARBA00023002"/>
    </source>
</evidence>
<evidence type="ECO:0000256" key="6">
    <source>
        <dbReference type="ARBA" id="ARBA00023004"/>
    </source>
</evidence>
<sequence length="345" mass="37858">MSTGAETDQIMAHAAKLAAEAGVDLSKLPKNLDMTSETITENVHVMNSGCTDERLKFIMKNLINHLHDFVKETSITSEEWMSALMFLTRTGQTCTPLRQEFILLSDILGVSSLVDDLNHPTSGGATEATVLGPFFTEDALHFENGESIASEGKGDYMWVEGRVLDLKGNPISGAIIDTWETDGHGKYDNQYDDRAASGPECRGRITTTENGDYFFRAIVPVSYPIPGDATVGEALKALGRHVFRPAHLHMMLTAPGFEKLTTALYFKGDPYLYSDAVFGVKSSLVVEMTTETDPEVSRKRGFLNATSHKVLKHDFVLQTVEEAAVVRKTKMEEAKASVSKKKTAA</sequence>
<feature type="domain" description="Intradiol ring-cleavage dioxygenases" evidence="7">
    <location>
        <begin position="132"/>
        <end position="317"/>
    </location>
</feature>
<feature type="domain" description="Catechol dioxygenase N-terminal" evidence="8">
    <location>
        <begin position="52"/>
        <end position="125"/>
    </location>
</feature>
<protein>
    <submittedName>
        <fullName evidence="9">Intradiol RING-cleavage dioxygenase</fullName>
    </submittedName>
</protein>
<gene>
    <name evidence="9" type="ORF">HMN09_01352600</name>
</gene>
<dbReference type="Proteomes" id="UP000613580">
    <property type="component" value="Unassembled WGS sequence"/>
</dbReference>
<dbReference type="GO" id="GO:0009712">
    <property type="term" value="P:catechol-containing compound metabolic process"/>
    <property type="evidence" value="ECO:0007669"/>
    <property type="project" value="InterPro"/>
</dbReference>
<dbReference type="PANTHER" id="PTHR33711">
    <property type="entry name" value="DIOXYGENASE, PUTATIVE (AFU_ORTHOLOGUE AFUA_2G02910)-RELATED"/>
    <property type="match status" value="1"/>
</dbReference>
<keyword evidence="3" id="KW-0479">Metal-binding</keyword>
<keyword evidence="10" id="KW-1185">Reference proteome</keyword>
<dbReference type="Gene3D" id="2.60.130.10">
    <property type="entry name" value="Aromatic compound dioxygenase"/>
    <property type="match status" value="1"/>
</dbReference>
<evidence type="ECO:0000256" key="4">
    <source>
        <dbReference type="ARBA" id="ARBA00022964"/>
    </source>
</evidence>
<dbReference type="AlphaFoldDB" id="A0A8H6VUT8"/>
<evidence type="ECO:0000256" key="2">
    <source>
        <dbReference type="ARBA" id="ARBA00007825"/>
    </source>
</evidence>
<evidence type="ECO:0000259" key="7">
    <source>
        <dbReference type="Pfam" id="PF00775"/>
    </source>
</evidence>
<reference evidence="9" key="1">
    <citation type="submission" date="2020-05" db="EMBL/GenBank/DDBJ databases">
        <title>Mycena genomes resolve the evolution of fungal bioluminescence.</title>
        <authorList>
            <person name="Tsai I.J."/>
        </authorList>
    </citation>
    <scope>NUCLEOTIDE SEQUENCE</scope>
    <source>
        <strain evidence="9">110903Hualien_Pintung</strain>
    </source>
</reference>
<name>A0A8H6VUT8_MYCCL</name>
<keyword evidence="4 9" id="KW-0223">Dioxygenase</keyword>
<comment type="caution">
    <text evidence="9">The sequence shown here is derived from an EMBL/GenBank/DDBJ whole genome shotgun (WGS) entry which is preliminary data.</text>
</comment>
<dbReference type="Pfam" id="PF04444">
    <property type="entry name" value="Dioxygenase_N"/>
    <property type="match status" value="1"/>
</dbReference>
<comment type="similarity">
    <text evidence="2">Belongs to the intradiol ring-cleavage dioxygenase family.</text>
</comment>
<dbReference type="InterPro" id="IPR050770">
    <property type="entry name" value="Intradiol_RC_Dioxygenase"/>
</dbReference>
<evidence type="ECO:0000313" key="9">
    <source>
        <dbReference type="EMBL" id="KAF7289044.1"/>
    </source>
</evidence>
<evidence type="ECO:0000256" key="3">
    <source>
        <dbReference type="ARBA" id="ARBA00022723"/>
    </source>
</evidence>
<dbReference type="Pfam" id="PF00775">
    <property type="entry name" value="Dioxygenase_C"/>
    <property type="match status" value="1"/>
</dbReference>
<dbReference type="PANTHER" id="PTHR33711:SF7">
    <property type="entry name" value="INTRADIOL RING-CLEAVAGE DIOXYGENASES DOMAIN-CONTAINING PROTEIN-RELATED"/>
    <property type="match status" value="1"/>
</dbReference>
<dbReference type="InterPro" id="IPR007535">
    <property type="entry name" value="Catechol_dOase_N"/>
</dbReference>
<organism evidence="9 10">
    <name type="scientific">Mycena chlorophos</name>
    <name type="common">Agaric fungus</name>
    <name type="synonym">Agaricus chlorophos</name>
    <dbReference type="NCBI Taxonomy" id="658473"/>
    <lineage>
        <taxon>Eukaryota</taxon>
        <taxon>Fungi</taxon>
        <taxon>Dikarya</taxon>
        <taxon>Basidiomycota</taxon>
        <taxon>Agaricomycotina</taxon>
        <taxon>Agaricomycetes</taxon>
        <taxon>Agaricomycetidae</taxon>
        <taxon>Agaricales</taxon>
        <taxon>Marasmiineae</taxon>
        <taxon>Mycenaceae</taxon>
        <taxon>Mycena</taxon>
    </lineage>
</organism>
<keyword evidence="6" id="KW-0408">Iron</keyword>
<dbReference type="EMBL" id="JACAZE010000030">
    <property type="protein sequence ID" value="KAF7289044.1"/>
    <property type="molecule type" value="Genomic_DNA"/>
</dbReference>
<dbReference type="GO" id="GO:0018576">
    <property type="term" value="F:catechol 1,2-dioxygenase activity"/>
    <property type="evidence" value="ECO:0007669"/>
    <property type="project" value="InterPro"/>
</dbReference>